<dbReference type="OrthoDB" id="9775296at2"/>
<dbReference type="HOGENOM" id="CLU_010194_2_10_10"/>
<evidence type="ECO:0000256" key="2">
    <source>
        <dbReference type="ARBA" id="ARBA00023002"/>
    </source>
</evidence>
<sequence length="253" mass="27932" precursor="true">MLAFITGATSGIGLATARIFAENNIDLILCGRRKERLQELEKELSQKVKVTLLSFDVSNRDEVKKAVDSLSSDCQNIDVLINNAGNAHGHASIQDGNLDDWDAMINLNVKGLLYVTKAILPKLLNKTRSEINKGQIINIGSIAGIDSYPNGNIYCATKSAVAMLSETMRIDLFKENVKVSEVKPGLVETEFAKVRFKNDDKKAKEVYQNYTPLTPKDIAELIYFVISRPAHVNVADVLILPADQAKTTLVNKR</sequence>
<dbReference type="RefSeq" id="WP_014798667.1">
    <property type="nucleotide sequence ID" value="NC_018018.1"/>
</dbReference>
<dbReference type="PROSITE" id="PS00061">
    <property type="entry name" value="ADH_SHORT"/>
    <property type="match status" value="1"/>
</dbReference>
<evidence type="ECO:0000256" key="1">
    <source>
        <dbReference type="ARBA" id="ARBA00006484"/>
    </source>
</evidence>
<dbReference type="InterPro" id="IPR002347">
    <property type="entry name" value="SDR_fam"/>
</dbReference>
<dbReference type="PATRIC" id="fig|880071.3.peg.2872"/>
<keyword evidence="5" id="KW-1185">Reference proteome</keyword>
<dbReference type="SUPFAM" id="SSF51735">
    <property type="entry name" value="NAD(P)-binding Rossmann-fold domains"/>
    <property type="match status" value="1"/>
</dbReference>
<dbReference type="PRINTS" id="PR00081">
    <property type="entry name" value="GDHRDH"/>
</dbReference>
<dbReference type="InterPro" id="IPR020904">
    <property type="entry name" value="Sc_DH/Rdtase_CS"/>
</dbReference>
<dbReference type="KEGG" id="fli:Fleli_2882"/>
<evidence type="ECO:0000256" key="3">
    <source>
        <dbReference type="RuleBase" id="RU000363"/>
    </source>
</evidence>
<dbReference type="eggNOG" id="COG4221">
    <property type="taxonomic scope" value="Bacteria"/>
</dbReference>
<accession>I4AMP8</accession>
<dbReference type="InterPro" id="IPR036291">
    <property type="entry name" value="NAD(P)-bd_dom_sf"/>
</dbReference>
<dbReference type="Pfam" id="PF00106">
    <property type="entry name" value="adh_short"/>
    <property type="match status" value="1"/>
</dbReference>
<dbReference type="Gene3D" id="3.40.50.720">
    <property type="entry name" value="NAD(P)-binding Rossmann-like Domain"/>
    <property type="match status" value="1"/>
</dbReference>
<dbReference type="AlphaFoldDB" id="I4AMP8"/>
<name>I4AMP8_BERLS</name>
<dbReference type="GO" id="GO:0016616">
    <property type="term" value="F:oxidoreductase activity, acting on the CH-OH group of donors, NAD or NADP as acceptor"/>
    <property type="evidence" value="ECO:0007669"/>
    <property type="project" value="UniProtKB-ARBA"/>
</dbReference>
<dbReference type="PRINTS" id="PR00080">
    <property type="entry name" value="SDRFAMILY"/>
</dbReference>
<protein>
    <submittedName>
        <fullName evidence="4">Short-chain alcohol dehydrogenase</fullName>
    </submittedName>
</protein>
<dbReference type="PANTHER" id="PTHR42901">
    <property type="entry name" value="ALCOHOL DEHYDROGENASE"/>
    <property type="match status" value="1"/>
</dbReference>
<reference evidence="5" key="1">
    <citation type="submission" date="2012-06" db="EMBL/GenBank/DDBJ databases">
        <title>The complete genome of Flexibacter litoralis DSM 6794.</title>
        <authorList>
            <person name="Lucas S."/>
            <person name="Copeland A."/>
            <person name="Lapidus A."/>
            <person name="Glavina del Rio T."/>
            <person name="Dalin E."/>
            <person name="Tice H."/>
            <person name="Bruce D."/>
            <person name="Goodwin L."/>
            <person name="Pitluck S."/>
            <person name="Peters L."/>
            <person name="Ovchinnikova G."/>
            <person name="Lu M."/>
            <person name="Kyrpides N."/>
            <person name="Mavromatis K."/>
            <person name="Ivanova N."/>
            <person name="Brettin T."/>
            <person name="Detter J.C."/>
            <person name="Han C."/>
            <person name="Larimer F."/>
            <person name="Land M."/>
            <person name="Hauser L."/>
            <person name="Markowitz V."/>
            <person name="Cheng J.-F."/>
            <person name="Hugenholtz P."/>
            <person name="Woyke T."/>
            <person name="Wu D."/>
            <person name="Spring S."/>
            <person name="Lang E."/>
            <person name="Kopitz M."/>
            <person name="Brambilla E."/>
            <person name="Klenk H.-P."/>
            <person name="Eisen J.A."/>
        </authorList>
    </citation>
    <scope>NUCLEOTIDE SEQUENCE [LARGE SCALE GENOMIC DNA]</scope>
    <source>
        <strain evidence="5">ATCC 23117 / DSM 6794 / NBRC 15988 / NCIMB 1366 / Sio-4</strain>
    </source>
</reference>
<keyword evidence="2" id="KW-0560">Oxidoreductase</keyword>
<dbReference type="STRING" id="880071.Fleli_2882"/>
<dbReference type="EMBL" id="CP003345">
    <property type="protein sequence ID" value="AFM05233.1"/>
    <property type="molecule type" value="Genomic_DNA"/>
</dbReference>
<dbReference type="FunFam" id="3.40.50.720:FF:000047">
    <property type="entry name" value="NADP-dependent L-serine/L-allo-threonine dehydrogenase"/>
    <property type="match status" value="1"/>
</dbReference>
<evidence type="ECO:0000313" key="4">
    <source>
        <dbReference type="EMBL" id="AFM05233.1"/>
    </source>
</evidence>
<proteinExistence type="inferred from homology"/>
<gene>
    <name evidence="4" type="ordered locus">Fleli_2882</name>
</gene>
<comment type="similarity">
    <text evidence="1 3">Belongs to the short-chain dehydrogenases/reductases (SDR) family.</text>
</comment>
<dbReference type="PANTHER" id="PTHR42901:SF1">
    <property type="entry name" value="ALCOHOL DEHYDROGENASE"/>
    <property type="match status" value="1"/>
</dbReference>
<dbReference type="Proteomes" id="UP000006054">
    <property type="component" value="Chromosome"/>
</dbReference>
<organism evidence="4 5">
    <name type="scientific">Bernardetia litoralis (strain ATCC 23117 / DSM 6794 / NBRC 15988 / NCIMB 1366 / Fx l1 / Sio-4)</name>
    <name type="common">Flexibacter litoralis</name>
    <dbReference type="NCBI Taxonomy" id="880071"/>
    <lineage>
        <taxon>Bacteria</taxon>
        <taxon>Pseudomonadati</taxon>
        <taxon>Bacteroidota</taxon>
        <taxon>Cytophagia</taxon>
        <taxon>Cytophagales</taxon>
        <taxon>Bernardetiaceae</taxon>
        <taxon>Bernardetia</taxon>
    </lineage>
</organism>
<evidence type="ECO:0000313" key="5">
    <source>
        <dbReference type="Proteomes" id="UP000006054"/>
    </source>
</evidence>